<evidence type="ECO:0000256" key="2">
    <source>
        <dbReference type="SAM" id="MobiDB-lite"/>
    </source>
</evidence>
<evidence type="ECO:0000256" key="1">
    <source>
        <dbReference type="PROSITE-ProRule" id="PRU00339"/>
    </source>
</evidence>
<feature type="repeat" description="TPR" evidence="1">
    <location>
        <begin position="270"/>
        <end position="303"/>
    </location>
</feature>
<gene>
    <name evidence="3" type="ORF">Pan44_39710</name>
</gene>
<dbReference type="InParanoid" id="A0A517SIF9"/>
<dbReference type="AlphaFoldDB" id="A0A517SIF9"/>
<keyword evidence="1" id="KW-0802">TPR repeat</keyword>
<name>A0A517SIF9_9PLAN</name>
<dbReference type="PROSITE" id="PS50005">
    <property type="entry name" value="TPR"/>
    <property type="match status" value="1"/>
</dbReference>
<dbReference type="KEGG" id="ccos:Pan44_39710"/>
<proteinExistence type="predicted"/>
<dbReference type="InterPro" id="IPR019734">
    <property type="entry name" value="TPR_rpt"/>
</dbReference>
<protein>
    <recommendedName>
        <fullName evidence="5">Tetratricopeptide repeat protein</fullName>
    </recommendedName>
</protein>
<evidence type="ECO:0000313" key="3">
    <source>
        <dbReference type="EMBL" id="QDT55923.1"/>
    </source>
</evidence>
<dbReference type="Proteomes" id="UP000315700">
    <property type="component" value="Chromosome"/>
</dbReference>
<evidence type="ECO:0000313" key="4">
    <source>
        <dbReference type="Proteomes" id="UP000315700"/>
    </source>
</evidence>
<dbReference type="EMBL" id="CP036271">
    <property type="protein sequence ID" value="QDT55923.1"/>
    <property type="molecule type" value="Genomic_DNA"/>
</dbReference>
<feature type="region of interest" description="Disordered" evidence="2">
    <location>
        <begin position="317"/>
        <end position="337"/>
    </location>
</feature>
<evidence type="ECO:0008006" key="5">
    <source>
        <dbReference type="Google" id="ProtNLM"/>
    </source>
</evidence>
<reference evidence="3 4" key="1">
    <citation type="submission" date="2019-02" db="EMBL/GenBank/DDBJ databases">
        <title>Deep-cultivation of Planctomycetes and their phenomic and genomic characterization uncovers novel biology.</title>
        <authorList>
            <person name="Wiegand S."/>
            <person name="Jogler M."/>
            <person name="Boedeker C."/>
            <person name="Pinto D."/>
            <person name="Vollmers J."/>
            <person name="Rivas-Marin E."/>
            <person name="Kohn T."/>
            <person name="Peeters S.H."/>
            <person name="Heuer A."/>
            <person name="Rast P."/>
            <person name="Oberbeckmann S."/>
            <person name="Bunk B."/>
            <person name="Jeske O."/>
            <person name="Meyerdierks A."/>
            <person name="Storesund J.E."/>
            <person name="Kallscheuer N."/>
            <person name="Luecker S."/>
            <person name="Lage O.M."/>
            <person name="Pohl T."/>
            <person name="Merkel B.J."/>
            <person name="Hornburger P."/>
            <person name="Mueller R.-W."/>
            <person name="Bruemmer F."/>
            <person name="Labrenz M."/>
            <person name="Spormann A.M."/>
            <person name="Op den Camp H."/>
            <person name="Overmann J."/>
            <person name="Amann R."/>
            <person name="Jetten M.S.M."/>
            <person name="Mascher T."/>
            <person name="Medema M.H."/>
            <person name="Devos D.P."/>
            <person name="Kaster A.-K."/>
            <person name="Ovreas L."/>
            <person name="Rohde M."/>
            <person name="Galperin M.Y."/>
            <person name="Jogler C."/>
        </authorList>
    </citation>
    <scope>NUCLEOTIDE SEQUENCE [LARGE SCALE GENOMIC DNA]</scope>
    <source>
        <strain evidence="3 4">Pan44</strain>
    </source>
</reference>
<accession>A0A517SIF9</accession>
<dbReference type="Gene3D" id="1.25.40.10">
    <property type="entry name" value="Tetratricopeptide repeat domain"/>
    <property type="match status" value="1"/>
</dbReference>
<feature type="compositionally biased region" description="Low complexity" evidence="2">
    <location>
        <begin position="320"/>
        <end position="337"/>
    </location>
</feature>
<keyword evidence="4" id="KW-1185">Reference proteome</keyword>
<dbReference type="SUPFAM" id="SSF48452">
    <property type="entry name" value="TPR-like"/>
    <property type="match status" value="1"/>
</dbReference>
<feature type="region of interest" description="Disordered" evidence="2">
    <location>
        <begin position="1"/>
        <end position="46"/>
    </location>
</feature>
<dbReference type="Pfam" id="PF13432">
    <property type="entry name" value="TPR_16"/>
    <property type="match status" value="1"/>
</dbReference>
<organism evidence="3 4">
    <name type="scientific">Caulifigura coniformis</name>
    <dbReference type="NCBI Taxonomy" id="2527983"/>
    <lineage>
        <taxon>Bacteria</taxon>
        <taxon>Pseudomonadati</taxon>
        <taxon>Planctomycetota</taxon>
        <taxon>Planctomycetia</taxon>
        <taxon>Planctomycetales</taxon>
        <taxon>Planctomycetaceae</taxon>
        <taxon>Caulifigura</taxon>
    </lineage>
</organism>
<dbReference type="InterPro" id="IPR011990">
    <property type="entry name" value="TPR-like_helical_dom_sf"/>
</dbReference>
<sequence length="432" mass="47394">MQGRQDNRQANRETRQGDRQTNRGDRQDNRQTNRNDRQDNRQQNRDDWSENFWDNAHDAYHDHWHDDFGDYWDHMWEYHPVAAAFGVTAWGVNRLSYWFGYGGGYYNPYYGDSGSYGGGGYYDYSQPLMTYEQVTMPVETAAPVEAVASATATATAPGAVPSASTEPTPLTKAYDEARQAFYEGDYPRSLERVNAALAIAPNDAALHEFKSLSLFAAGKYHDAAATIHPVLAVGPGWDWTTFIRMYPSVDTYTAQLRALESAVVSNPKSADLHFLLAYHYITCSSTAEAIGQLQEVLELQPKDTVSLQLLQMIGGPSSLPKTSSSAEPPKPATPAAATIPKQDLVGSWKAKGAGDSSFGLKLSDDSTFAWTYTEKGKAKSIEGVFAVEENTLALQPDAGGVMLAEISAPQNGKFHFQVVGSPPGDKGLDFSK</sequence>